<dbReference type="InterPro" id="IPR037682">
    <property type="entry name" value="TonB_C"/>
</dbReference>
<dbReference type="GO" id="GO:0055085">
    <property type="term" value="P:transmembrane transport"/>
    <property type="evidence" value="ECO:0007669"/>
    <property type="project" value="InterPro"/>
</dbReference>
<accession>A0A0H5M0J1</accession>
<dbReference type="Pfam" id="PF03544">
    <property type="entry name" value="TonB_C"/>
    <property type="match status" value="1"/>
</dbReference>
<gene>
    <name evidence="13" type="ORF">ERS008476_03860</name>
</gene>
<evidence type="ECO:0000256" key="2">
    <source>
        <dbReference type="ARBA" id="ARBA00006555"/>
    </source>
</evidence>
<feature type="compositionally biased region" description="Basic and acidic residues" evidence="10">
    <location>
        <begin position="103"/>
        <end position="112"/>
    </location>
</feature>
<keyword evidence="6 11" id="KW-0812">Transmembrane</keyword>
<comment type="similarity">
    <text evidence="2">Belongs to the TonB family.</text>
</comment>
<dbReference type="Proteomes" id="UP000043316">
    <property type="component" value="Unassembled WGS sequence"/>
</dbReference>
<evidence type="ECO:0000256" key="9">
    <source>
        <dbReference type="ARBA" id="ARBA00023136"/>
    </source>
</evidence>
<evidence type="ECO:0000256" key="5">
    <source>
        <dbReference type="ARBA" id="ARBA00022519"/>
    </source>
</evidence>
<feature type="transmembrane region" description="Helical" evidence="11">
    <location>
        <begin position="35"/>
        <end position="58"/>
    </location>
</feature>
<keyword evidence="4" id="KW-1003">Cell membrane</keyword>
<name>A0A0H5M0J1_YERIN</name>
<evidence type="ECO:0000259" key="12">
    <source>
        <dbReference type="PROSITE" id="PS52015"/>
    </source>
</evidence>
<dbReference type="AlphaFoldDB" id="A0A0H5M0J1"/>
<feature type="domain" description="TonB C-terminal" evidence="12">
    <location>
        <begin position="185"/>
        <end position="278"/>
    </location>
</feature>
<dbReference type="NCBIfam" id="TIGR01352">
    <property type="entry name" value="tonB_Cterm"/>
    <property type="match status" value="1"/>
</dbReference>
<evidence type="ECO:0000256" key="8">
    <source>
        <dbReference type="ARBA" id="ARBA00022989"/>
    </source>
</evidence>
<keyword evidence="5" id="KW-0997">Cell inner membrane</keyword>
<proteinExistence type="inferred from homology"/>
<evidence type="ECO:0000256" key="10">
    <source>
        <dbReference type="SAM" id="MobiDB-lite"/>
    </source>
</evidence>
<evidence type="ECO:0000256" key="4">
    <source>
        <dbReference type="ARBA" id="ARBA00022475"/>
    </source>
</evidence>
<evidence type="ECO:0000313" key="14">
    <source>
        <dbReference type="Proteomes" id="UP000043316"/>
    </source>
</evidence>
<comment type="subcellular location">
    <subcellularLocation>
        <location evidence="1">Cell inner membrane</location>
        <topology evidence="1">Single-pass membrane protein</topology>
        <orientation evidence="1">Periplasmic side</orientation>
    </subcellularLocation>
</comment>
<dbReference type="InterPro" id="IPR051045">
    <property type="entry name" value="TonB-dependent_transducer"/>
</dbReference>
<evidence type="ECO:0000313" key="13">
    <source>
        <dbReference type="EMBL" id="CRY56815.1"/>
    </source>
</evidence>
<feature type="region of interest" description="Disordered" evidence="10">
    <location>
        <begin position="86"/>
        <end position="121"/>
    </location>
</feature>
<evidence type="ECO:0000256" key="6">
    <source>
        <dbReference type="ARBA" id="ARBA00022692"/>
    </source>
</evidence>
<evidence type="ECO:0000256" key="7">
    <source>
        <dbReference type="ARBA" id="ARBA00022927"/>
    </source>
</evidence>
<keyword evidence="3" id="KW-0813">Transport</keyword>
<dbReference type="Gene3D" id="3.30.1150.10">
    <property type="match status" value="1"/>
</dbReference>
<evidence type="ECO:0000256" key="11">
    <source>
        <dbReference type="SAM" id="Phobius"/>
    </source>
</evidence>
<evidence type="ECO:0000256" key="1">
    <source>
        <dbReference type="ARBA" id="ARBA00004383"/>
    </source>
</evidence>
<sequence length="278" mass="30290">MKLFCLMAASGTLMPPVNKDHNFKMDLPFGRPKTRWSISLLLGIGLHLMAAAFMLNWISKMPPQGMLPPAVLIELTLYQQAKSIPLDVPHGPQQNMAAPDDAPPEKQPEDLPKLTASPNGTHAIRPEKVVQKKKITPVKVRKDMPLPVVAEKAAPTTSAPVSGDSHKNAATFSSEASAAMSGKASWQSDVLAHLARYKRYPREALRYRLEGVSHIRFVVDHQGKVLNAALFSSSGAKILDREAMVLISRAQPLPIPPVELLKNGVIELIAPIAYNVKG</sequence>
<dbReference type="PROSITE" id="PS52015">
    <property type="entry name" value="TONB_CTD"/>
    <property type="match status" value="1"/>
</dbReference>
<dbReference type="InterPro" id="IPR006260">
    <property type="entry name" value="TonB/TolA_C"/>
</dbReference>
<dbReference type="GO" id="GO:0098797">
    <property type="term" value="C:plasma membrane protein complex"/>
    <property type="evidence" value="ECO:0007669"/>
    <property type="project" value="TreeGrafter"/>
</dbReference>
<keyword evidence="7" id="KW-0653">Protein transport</keyword>
<dbReference type="EMBL" id="CWJI01000017">
    <property type="protein sequence ID" value="CRY56815.1"/>
    <property type="molecule type" value="Genomic_DNA"/>
</dbReference>
<dbReference type="GO" id="GO:0015031">
    <property type="term" value="P:protein transport"/>
    <property type="evidence" value="ECO:0007669"/>
    <property type="project" value="UniProtKB-KW"/>
</dbReference>
<dbReference type="PANTHER" id="PTHR33446:SF2">
    <property type="entry name" value="PROTEIN TONB"/>
    <property type="match status" value="1"/>
</dbReference>
<dbReference type="PANTHER" id="PTHR33446">
    <property type="entry name" value="PROTEIN TONB-RELATED"/>
    <property type="match status" value="1"/>
</dbReference>
<protein>
    <submittedName>
        <fullName evidence="13">Ferric siderophore transport system, periplasmic binding protein TonB</fullName>
    </submittedName>
</protein>
<keyword evidence="9 11" id="KW-0472">Membrane</keyword>
<keyword evidence="8 11" id="KW-1133">Transmembrane helix</keyword>
<dbReference type="SUPFAM" id="SSF74653">
    <property type="entry name" value="TolA/TonB C-terminal domain"/>
    <property type="match status" value="1"/>
</dbReference>
<reference evidence="14" key="1">
    <citation type="submission" date="2015-03" db="EMBL/GenBank/DDBJ databases">
        <authorList>
            <consortium name="Pathogen Informatics"/>
        </authorList>
    </citation>
    <scope>NUCLEOTIDE SEQUENCE [LARGE SCALE GENOMIC DNA]</scope>
    <source>
        <strain evidence="14">R148</strain>
    </source>
</reference>
<evidence type="ECO:0000256" key="3">
    <source>
        <dbReference type="ARBA" id="ARBA00022448"/>
    </source>
</evidence>
<dbReference type="GO" id="GO:0031992">
    <property type="term" value="F:energy transducer activity"/>
    <property type="evidence" value="ECO:0007669"/>
    <property type="project" value="TreeGrafter"/>
</dbReference>
<organism evidence="13 14">
    <name type="scientific">Yersinia intermedia</name>
    <dbReference type="NCBI Taxonomy" id="631"/>
    <lineage>
        <taxon>Bacteria</taxon>
        <taxon>Pseudomonadati</taxon>
        <taxon>Pseudomonadota</taxon>
        <taxon>Gammaproteobacteria</taxon>
        <taxon>Enterobacterales</taxon>
        <taxon>Yersiniaceae</taxon>
        <taxon>Yersinia</taxon>
    </lineage>
</organism>